<dbReference type="PANTHER" id="PTHR46696:SF6">
    <property type="entry name" value="P450, PUTATIVE (EUROFUNG)-RELATED"/>
    <property type="match status" value="1"/>
</dbReference>
<reference evidence="3" key="1">
    <citation type="journal article" date="2019" name="Int. J. Syst. Evol. Microbiol.">
        <title>The Global Catalogue of Microorganisms (GCM) 10K type strain sequencing project: providing services to taxonomists for standard genome sequencing and annotation.</title>
        <authorList>
            <consortium name="The Broad Institute Genomics Platform"/>
            <consortium name="The Broad Institute Genome Sequencing Center for Infectious Disease"/>
            <person name="Wu L."/>
            <person name="Ma J."/>
        </authorList>
    </citation>
    <scope>NUCLEOTIDE SEQUENCE [LARGE SCALE GENOMIC DNA]</scope>
    <source>
        <strain evidence="3">JCM 17906</strain>
    </source>
</reference>
<organism evidence="2 3">
    <name type="scientific">Pseudonocardia xishanensis</name>
    <dbReference type="NCBI Taxonomy" id="630995"/>
    <lineage>
        <taxon>Bacteria</taxon>
        <taxon>Bacillati</taxon>
        <taxon>Actinomycetota</taxon>
        <taxon>Actinomycetes</taxon>
        <taxon>Pseudonocardiales</taxon>
        <taxon>Pseudonocardiaceae</taxon>
        <taxon>Pseudonocardia</taxon>
    </lineage>
</organism>
<dbReference type="EMBL" id="BAABGT010000040">
    <property type="protein sequence ID" value="GAA4548272.1"/>
    <property type="molecule type" value="Genomic_DNA"/>
</dbReference>
<comment type="similarity">
    <text evidence="1">Belongs to the cytochrome P450 family.</text>
</comment>
<proteinExistence type="inferred from homology"/>
<accession>A0ABP8RU38</accession>
<evidence type="ECO:0000313" key="2">
    <source>
        <dbReference type="EMBL" id="GAA4548272.1"/>
    </source>
</evidence>
<dbReference type="SUPFAM" id="SSF48264">
    <property type="entry name" value="Cytochrome P450"/>
    <property type="match status" value="1"/>
</dbReference>
<dbReference type="Gene3D" id="1.10.630.10">
    <property type="entry name" value="Cytochrome P450"/>
    <property type="match status" value="1"/>
</dbReference>
<dbReference type="PANTHER" id="PTHR46696">
    <property type="entry name" value="P450, PUTATIVE (EUROFUNG)-RELATED"/>
    <property type="match status" value="1"/>
</dbReference>
<dbReference type="InterPro" id="IPR002397">
    <property type="entry name" value="Cyt_P450_B"/>
</dbReference>
<dbReference type="PRINTS" id="PR00359">
    <property type="entry name" value="BP450"/>
</dbReference>
<dbReference type="InterPro" id="IPR036396">
    <property type="entry name" value="Cyt_P450_sf"/>
</dbReference>
<gene>
    <name evidence="2" type="ORF">GCM10023175_34130</name>
</gene>
<protein>
    <submittedName>
        <fullName evidence="2">Cytochrome P450</fullName>
    </submittedName>
</protein>
<dbReference type="Pfam" id="PF00067">
    <property type="entry name" value="p450"/>
    <property type="match status" value="2"/>
</dbReference>
<comment type="caution">
    <text evidence="2">The sequence shown here is derived from an EMBL/GenBank/DDBJ whole genome shotgun (WGS) entry which is preliminary data.</text>
</comment>
<sequence>MSQIHDGPVRANGSPPREITGCPVVHFDVAPQRESGFYWEQSKRLRDQAPILFNTLAQGFWVFTSYDGVREMYQRTDLFSTESVTAWNPEPHFSWLPLGVDPPEHASFRRLMNPWFSPAAVRRNADEQRRICRRYIEELVPSGRCDAVAEFAIRYPTEVFLGLMNLPAEDTEMLVQVVEDFFLGYSGAAPELAGSAYARIKEYFGTSLAERRARPRDPEFDILTYLVQATVAPNGEPARPLTEDELLDLCFMLVVAGLDTTRAQIGWMLYHFATHPEDRRRVLDDPALVVTAVEEVLRYYTIIYGDGRKVTRDEEYQGCPLKKGDMVYGMTSAANRDRRYTDPDLFVLDRKPTPNLAFAAGPHRCLGAHLARSELQVALEEWLRAIPDFHVDTDEPLVERGAQLSLTSLPLAWPVDRTPR</sequence>
<keyword evidence="3" id="KW-1185">Reference proteome</keyword>
<evidence type="ECO:0000256" key="1">
    <source>
        <dbReference type="ARBA" id="ARBA00010617"/>
    </source>
</evidence>
<dbReference type="Proteomes" id="UP001501598">
    <property type="component" value="Unassembled WGS sequence"/>
</dbReference>
<dbReference type="InterPro" id="IPR001128">
    <property type="entry name" value="Cyt_P450"/>
</dbReference>
<dbReference type="PRINTS" id="PR00385">
    <property type="entry name" value="P450"/>
</dbReference>
<evidence type="ECO:0000313" key="3">
    <source>
        <dbReference type="Proteomes" id="UP001501598"/>
    </source>
</evidence>
<name>A0ABP8RU38_9PSEU</name>